<accession>A0A562BQL3</accession>
<reference evidence="2 3" key="1">
    <citation type="submission" date="2019-07" db="EMBL/GenBank/DDBJ databases">
        <title>Genome sequencing of lignin-degrading bacterial isolates.</title>
        <authorList>
            <person name="Gladden J."/>
        </authorList>
    </citation>
    <scope>NUCLEOTIDE SEQUENCE [LARGE SCALE GENOMIC DNA]</scope>
    <source>
        <strain evidence="2 3">J11</strain>
    </source>
</reference>
<dbReference type="Gene3D" id="3.40.190.10">
    <property type="entry name" value="Periplasmic binding protein-like II"/>
    <property type="match status" value="1"/>
</dbReference>
<dbReference type="AlphaFoldDB" id="A0A562BQL3"/>
<proteinExistence type="inferred from homology"/>
<comment type="similarity">
    <text evidence="1">Belongs to the UPF0065 (bug) family.</text>
</comment>
<evidence type="ECO:0000256" key="1">
    <source>
        <dbReference type="ARBA" id="ARBA00006987"/>
    </source>
</evidence>
<keyword evidence="3" id="KW-1185">Reference proteome</keyword>
<dbReference type="Proteomes" id="UP000318141">
    <property type="component" value="Unassembled WGS sequence"/>
</dbReference>
<protein>
    <recommendedName>
        <fullName evidence="4">Tripartite tricarboxylate transporter substrate binding protein</fullName>
    </recommendedName>
</protein>
<dbReference type="EMBL" id="VLJN01000009">
    <property type="protein sequence ID" value="TWG87461.1"/>
    <property type="molecule type" value="Genomic_DNA"/>
</dbReference>
<gene>
    <name evidence="2" type="ORF">L602_001700000530</name>
</gene>
<dbReference type="InterPro" id="IPR005064">
    <property type="entry name" value="BUG"/>
</dbReference>
<organism evidence="2 3">
    <name type="scientific">Cupriavidus gilardii J11</name>
    <dbReference type="NCBI Taxonomy" id="936133"/>
    <lineage>
        <taxon>Bacteria</taxon>
        <taxon>Pseudomonadati</taxon>
        <taxon>Pseudomonadota</taxon>
        <taxon>Betaproteobacteria</taxon>
        <taxon>Burkholderiales</taxon>
        <taxon>Burkholderiaceae</taxon>
        <taxon>Cupriavidus</taxon>
    </lineage>
</organism>
<evidence type="ECO:0000313" key="3">
    <source>
        <dbReference type="Proteomes" id="UP000318141"/>
    </source>
</evidence>
<dbReference type="Pfam" id="PF03401">
    <property type="entry name" value="TctC"/>
    <property type="match status" value="1"/>
</dbReference>
<comment type="caution">
    <text evidence="2">The sequence shown here is derived from an EMBL/GenBank/DDBJ whole genome shotgun (WGS) entry which is preliminary data.</text>
</comment>
<name>A0A562BQL3_9BURK</name>
<sequence>MVSIGVRLIRLTSGPSSVFSAGTIAQRSAASTTMFDPAAARRSVSDLIAAGQREPLLNYGSAGVGTSNHMSAALLQTAAKARYVHVPYKGATPY</sequence>
<evidence type="ECO:0008006" key="4">
    <source>
        <dbReference type="Google" id="ProtNLM"/>
    </source>
</evidence>
<evidence type="ECO:0000313" key="2">
    <source>
        <dbReference type="EMBL" id="TWG87461.1"/>
    </source>
</evidence>